<keyword evidence="1" id="KW-0472">Membrane</keyword>
<keyword evidence="1" id="KW-1133">Transmembrane helix</keyword>
<gene>
    <name evidence="2" type="ORF">E4167_23435</name>
</gene>
<reference evidence="3" key="1">
    <citation type="submission" date="2019-04" db="EMBL/GenBank/DDBJ databases">
        <title>Complete genome sequence of Pseudomonas veronii strain PVy, a versatile degrader capable of using multiple contaminants as sole carbon sources.</title>
        <authorList>
            <person name="Lopez-Echartea E."/>
            <person name="Ridl J."/>
            <person name="Pajer P."/>
            <person name="Strejcek M."/>
            <person name="Suman J."/>
            <person name="Uhlik O."/>
        </authorList>
    </citation>
    <scope>NUCLEOTIDE SEQUENCE [LARGE SCALE GENOMIC DNA]</scope>
    <source>
        <strain evidence="3">Pvy</strain>
    </source>
</reference>
<feature type="transmembrane region" description="Helical" evidence="1">
    <location>
        <begin position="41"/>
        <end position="61"/>
    </location>
</feature>
<keyword evidence="1" id="KW-0812">Transmembrane</keyword>
<dbReference type="Proteomes" id="UP000298274">
    <property type="component" value="Chromosome"/>
</dbReference>
<evidence type="ECO:0000256" key="1">
    <source>
        <dbReference type="SAM" id="Phobius"/>
    </source>
</evidence>
<dbReference type="Pfam" id="PF25612">
    <property type="entry name" value="DUF7940"/>
    <property type="match status" value="1"/>
</dbReference>
<dbReference type="InterPro" id="IPR057700">
    <property type="entry name" value="DUF7940"/>
</dbReference>
<organism evidence="2 3">
    <name type="scientific">Pseudomonas veronii</name>
    <dbReference type="NCBI Taxonomy" id="76761"/>
    <lineage>
        <taxon>Bacteria</taxon>
        <taxon>Pseudomonadati</taxon>
        <taxon>Pseudomonadota</taxon>
        <taxon>Gammaproteobacteria</taxon>
        <taxon>Pseudomonadales</taxon>
        <taxon>Pseudomonadaceae</taxon>
        <taxon>Pseudomonas</taxon>
    </lineage>
</organism>
<protein>
    <submittedName>
        <fullName evidence="2">Uncharacterized protein</fullName>
    </submittedName>
</protein>
<dbReference type="RefSeq" id="WP_046486922.1">
    <property type="nucleotide sequence ID" value="NZ_CP039631.3"/>
</dbReference>
<proteinExistence type="predicted"/>
<dbReference type="AlphaFoldDB" id="A0A4P7Y9M1"/>
<feature type="transmembrane region" description="Helical" evidence="1">
    <location>
        <begin position="12"/>
        <end position="35"/>
    </location>
</feature>
<sequence length="80" mass="8313">MKLIESAGSWHRLWSVRLALAGAVLNAGAIGWTVFQGAVNPLIYAAINMALGVGVAVVRVLSQPQSAIISDNKSPDDPAS</sequence>
<evidence type="ECO:0000313" key="2">
    <source>
        <dbReference type="EMBL" id="QCG67333.1"/>
    </source>
</evidence>
<evidence type="ECO:0000313" key="3">
    <source>
        <dbReference type="Proteomes" id="UP000298274"/>
    </source>
</evidence>
<accession>A0A4P7Y9M1</accession>
<dbReference type="EMBL" id="CP039631">
    <property type="protein sequence ID" value="QCG67333.1"/>
    <property type="molecule type" value="Genomic_DNA"/>
</dbReference>
<name>A0A4P7Y9M1_PSEVE</name>